<protein>
    <submittedName>
        <fullName evidence="2">Uncharacterized protein</fullName>
    </submittedName>
</protein>
<feature type="transmembrane region" description="Helical" evidence="1">
    <location>
        <begin position="62"/>
        <end position="89"/>
    </location>
</feature>
<proteinExistence type="predicted"/>
<evidence type="ECO:0000313" key="3">
    <source>
        <dbReference type="Proteomes" id="UP001222030"/>
    </source>
</evidence>
<comment type="caution">
    <text evidence="2">The sequence shown here is derived from an EMBL/GenBank/DDBJ whole genome shotgun (WGS) entry which is preliminary data.</text>
</comment>
<feature type="transmembrane region" description="Helical" evidence="1">
    <location>
        <begin position="31"/>
        <end position="50"/>
    </location>
</feature>
<name>A0ABT5IRX8_9NEIS</name>
<gene>
    <name evidence="2" type="ORF">PQU96_14465</name>
</gene>
<evidence type="ECO:0000256" key="1">
    <source>
        <dbReference type="SAM" id="Phobius"/>
    </source>
</evidence>
<keyword evidence="1" id="KW-1133">Transmembrane helix</keyword>
<keyword evidence="1" id="KW-0472">Membrane</keyword>
<reference evidence="2 3" key="1">
    <citation type="submission" date="2023-01" db="EMBL/GenBank/DDBJ databases">
        <title>Novel species of the genus Vogesella isolated from rivers.</title>
        <authorList>
            <person name="Lu H."/>
        </authorList>
    </citation>
    <scope>NUCLEOTIDE SEQUENCE [LARGE SCALE GENOMIC DNA]</scope>
    <source>
        <strain evidence="2 3">LYT5W</strain>
    </source>
</reference>
<feature type="transmembrane region" description="Helical" evidence="1">
    <location>
        <begin position="95"/>
        <end position="115"/>
    </location>
</feature>
<keyword evidence="3" id="KW-1185">Reference proteome</keyword>
<sequence>MSIGSLFSRGVVLLAWAFFMFLFSLGDSPSYGAMIFVTIFAVLFLAGMQLSHYPKGGYDPKALIYCEILVVCLASIILGLLGLIVSHVLHGRLNTAGGLVILLAAFLSKLSVAYVEIKMWWLWYLTQHRWWHRPRKIPSQHKK</sequence>
<accession>A0ABT5IRX8</accession>
<dbReference type="Proteomes" id="UP001222030">
    <property type="component" value="Unassembled WGS sequence"/>
</dbReference>
<dbReference type="EMBL" id="JAQQLE010000014">
    <property type="protein sequence ID" value="MDC7715317.1"/>
    <property type="molecule type" value="Genomic_DNA"/>
</dbReference>
<dbReference type="RefSeq" id="WP_272773115.1">
    <property type="nucleotide sequence ID" value="NZ_JAQQLE010000014.1"/>
</dbReference>
<organism evidence="2 3">
    <name type="scientific">Vogesella margarita</name>
    <dbReference type="NCBI Taxonomy" id="2984199"/>
    <lineage>
        <taxon>Bacteria</taxon>
        <taxon>Pseudomonadati</taxon>
        <taxon>Pseudomonadota</taxon>
        <taxon>Betaproteobacteria</taxon>
        <taxon>Neisseriales</taxon>
        <taxon>Chromobacteriaceae</taxon>
        <taxon>Vogesella</taxon>
    </lineage>
</organism>
<keyword evidence="1" id="KW-0812">Transmembrane</keyword>
<evidence type="ECO:0000313" key="2">
    <source>
        <dbReference type="EMBL" id="MDC7715317.1"/>
    </source>
</evidence>
<feature type="transmembrane region" description="Helical" evidence="1">
    <location>
        <begin position="7"/>
        <end position="25"/>
    </location>
</feature>